<dbReference type="GO" id="GO:0005763">
    <property type="term" value="C:mitochondrial small ribosomal subunit"/>
    <property type="evidence" value="ECO:0007669"/>
    <property type="project" value="TreeGrafter"/>
</dbReference>
<evidence type="ECO:0000256" key="1">
    <source>
        <dbReference type="ARBA" id="ARBA00009083"/>
    </source>
</evidence>
<evidence type="ECO:0000256" key="4">
    <source>
        <dbReference type="ARBA" id="ARBA00083755"/>
    </source>
</evidence>
<comment type="similarity">
    <text evidence="1">Belongs to the universal ribosomal protein uS14 family.</text>
</comment>
<organism evidence="5 6">
    <name type="scientific">Protopolystoma xenopodis</name>
    <dbReference type="NCBI Taxonomy" id="117903"/>
    <lineage>
        <taxon>Eukaryota</taxon>
        <taxon>Metazoa</taxon>
        <taxon>Spiralia</taxon>
        <taxon>Lophotrochozoa</taxon>
        <taxon>Platyhelminthes</taxon>
        <taxon>Monogenea</taxon>
        <taxon>Polyopisthocotylea</taxon>
        <taxon>Polystomatidea</taxon>
        <taxon>Polystomatidae</taxon>
        <taxon>Protopolystoma</taxon>
    </lineage>
</organism>
<evidence type="ECO:0000256" key="3">
    <source>
        <dbReference type="ARBA" id="ARBA00023274"/>
    </source>
</evidence>
<dbReference type="EMBL" id="CAAALY010031585">
    <property type="protein sequence ID" value="VEL17209.1"/>
    <property type="molecule type" value="Genomic_DNA"/>
</dbReference>
<dbReference type="OrthoDB" id="413436at2759"/>
<dbReference type="SUPFAM" id="SSF57716">
    <property type="entry name" value="Glucocorticoid receptor-like (DNA-binding domain)"/>
    <property type="match status" value="1"/>
</dbReference>
<keyword evidence="3" id="KW-0687">Ribonucleoprotein</keyword>
<dbReference type="GO" id="GO:0003735">
    <property type="term" value="F:structural constituent of ribosome"/>
    <property type="evidence" value="ECO:0007669"/>
    <property type="project" value="InterPro"/>
</dbReference>
<protein>
    <recommendedName>
        <fullName evidence="4">28S ribosomal protein S14, mitochondrial</fullName>
    </recommendedName>
</protein>
<keyword evidence="6" id="KW-1185">Reference proteome</keyword>
<evidence type="ECO:0000313" key="6">
    <source>
        <dbReference type="Proteomes" id="UP000784294"/>
    </source>
</evidence>
<dbReference type="Gene3D" id="1.10.287.1480">
    <property type="match status" value="1"/>
</dbReference>
<gene>
    <name evidence="5" type="ORF">PXEA_LOCUS10649</name>
</gene>
<accession>A0A3S5AIA2</accession>
<dbReference type="Pfam" id="PF00253">
    <property type="entry name" value="Ribosomal_S14"/>
    <property type="match status" value="1"/>
</dbReference>
<sequence length="223" mass="26143">MSVLRSTKSIGIPYSGFYFNKLSQSCLSSSLKKRNFHSPLAIPSSIIASTSHEPAPTPAHHSNEFIENMLKKELCDFPPYKSRKIKPGFQDARMIRDFKRREISAHFIPLRIRLNAIRKNQILPKDIQDKASLQLHSLPRDSCWTRIHKRCTFTSRPRGVPSRWRISRIVWRNFADYNRMSGALWACWISKCRSERRYMKWPPPSGQSVKKYVDKYYLNLADQ</sequence>
<dbReference type="PANTHER" id="PTHR19836:SF19">
    <property type="entry name" value="SMALL RIBOSOMAL SUBUNIT PROTEIN US14M"/>
    <property type="match status" value="1"/>
</dbReference>
<dbReference type="Proteomes" id="UP000784294">
    <property type="component" value="Unassembled WGS sequence"/>
</dbReference>
<dbReference type="GO" id="GO:0006412">
    <property type="term" value="P:translation"/>
    <property type="evidence" value="ECO:0007669"/>
    <property type="project" value="InterPro"/>
</dbReference>
<name>A0A3S5AIA2_9PLAT</name>
<evidence type="ECO:0000313" key="5">
    <source>
        <dbReference type="EMBL" id="VEL17209.1"/>
    </source>
</evidence>
<reference evidence="5" key="1">
    <citation type="submission" date="2018-11" db="EMBL/GenBank/DDBJ databases">
        <authorList>
            <consortium name="Pathogen Informatics"/>
        </authorList>
    </citation>
    <scope>NUCLEOTIDE SEQUENCE</scope>
</reference>
<dbReference type="AlphaFoldDB" id="A0A3S5AIA2"/>
<comment type="caution">
    <text evidence="5">The sequence shown here is derived from an EMBL/GenBank/DDBJ whole genome shotgun (WGS) entry which is preliminary data.</text>
</comment>
<evidence type="ECO:0000256" key="2">
    <source>
        <dbReference type="ARBA" id="ARBA00022980"/>
    </source>
</evidence>
<dbReference type="PANTHER" id="PTHR19836">
    <property type="entry name" value="30S RIBOSOMAL PROTEIN S14"/>
    <property type="match status" value="1"/>
</dbReference>
<dbReference type="FunFam" id="1.10.287.1480:FF:000001">
    <property type="entry name" value="30S ribosomal protein S14"/>
    <property type="match status" value="1"/>
</dbReference>
<dbReference type="InterPro" id="IPR001209">
    <property type="entry name" value="Ribosomal_uS14"/>
</dbReference>
<proteinExistence type="inferred from homology"/>
<keyword evidence="2" id="KW-0689">Ribosomal protein</keyword>